<keyword evidence="2" id="KW-1133">Transmembrane helix</keyword>
<evidence type="ECO:0000256" key="2">
    <source>
        <dbReference type="SAM" id="Phobius"/>
    </source>
</evidence>
<feature type="non-terminal residue" evidence="3">
    <location>
        <position position="460"/>
    </location>
</feature>
<sequence length="460" mass="50292">RVPRQLDDTNDVNVASSVLSDVRDDATPHNETGSPNRTLSAIPDISSYSNTQLYSLLIDVLEKLNVLQQNAASCHQLQKIVQKILPGDATSKHSAASRSVEVILYFKESALTTDNGGNPPKTSSADAVGNSDSGSRSADGVHSQPVAPACVSAPDFIVSMDAQPLVRDGVLNDTHGRRVDPSPTPGNESRGSGAGQGTGPSGKLEYNDEDEREEEPDRFGGLSRTQVVVISTCSAIIALFFLVAGILRVRNYIKRVREEQMLAQRPTFRSCSVRLRSVSQSNDPVRRDSQVSKLSHQTTRYIRGHLTSSSGPLSERSPPKRSGPLFAVRALARENQRGRSYKQELRQNGGGLAIKLTGSQRRTMKERDILCEQDTERRGRKLTDGRNDWFVWISNYNNRSQGYSLTNGSTSRDHSNASSPNHDPDTKPLLVVTAVTEAGRSPSVSQSSSLQFIDEEPRKK</sequence>
<evidence type="ECO:0000313" key="3">
    <source>
        <dbReference type="EMBL" id="KAK7496752.1"/>
    </source>
</evidence>
<keyword evidence="2" id="KW-0472">Membrane</keyword>
<feature type="region of interest" description="Disordered" evidence="1">
    <location>
        <begin position="170"/>
        <end position="220"/>
    </location>
</feature>
<gene>
    <name evidence="3" type="ORF">BaRGS_00011961</name>
</gene>
<name>A0ABD0LCP1_9CAEN</name>
<organism evidence="3 4">
    <name type="scientific">Batillaria attramentaria</name>
    <dbReference type="NCBI Taxonomy" id="370345"/>
    <lineage>
        <taxon>Eukaryota</taxon>
        <taxon>Metazoa</taxon>
        <taxon>Spiralia</taxon>
        <taxon>Lophotrochozoa</taxon>
        <taxon>Mollusca</taxon>
        <taxon>Gastropoda</taxon>
        <taxon>Caenogastropoda</taxon>
        <taxon>Sorbeoconcha</taxon>
        <taxon>Cerithioidea</taxon>
        <taxon>Batillariidae</taxon>
        <taxon>Batillaria</taxon>
    </lineage>
</organism>
<feature type="region of interest" description="Disordered" evidence="1">
    <location>
        <begin position="403"/>
        <end position="460"/>
    </location>
</feature>
<dbReference type="EMBL" id="JACVVK020000064">
    <property type="protein sequence ID" value="KAK7496752.1"/>
    <property type="molecule type" value="Genomic_DNA"/>
</dbReference>
<protein>
    <submittedName>
        <fullName evidence="3">Uncharacterized protein</fullName>
    </submittedName>
</protein>
<feature type="region of interest" description="Disordered" evidence="1">
    <location>
        <begin position="111"/>
        <end position="145"/>
    </location>
</feature>
<keyword evidence="2" id="KW-0812">Transmembrane</keyword>
<feature type="compositionally biased region" description="Polar residues" evidence="1">
    <location>
        <begin position="403"/>
        <end position="421"/>
    </location>
</feature>
<evidence type="ECO:0000256" key="1">
    <source>
        <dbReference type="SAM" id="MobiDB-lite"/>
    </source>
</evidence>
<reference evidence="3 4" key="1">
    <citation type="journal article" date="2023" name="Sci. Data">
        <title>Genome assembly of the Korean intertidal mud-creeper Batillaria attramentaria.</title>
        <authorList>
            <person name="Patra A.K."/>
            <person name="Ho P.T."/>
            <person name="Jun S."/>
            <person name="Lee S.J."/>
            <person name="Kim Y."/>
            <person name="Won Y.J."/>
        </authorList>
    </citation>
    <scope>NUCLEOTIDE SEQUENCE [LARGE SCALE GENOMIC DNA]</scope>
    <source>
        <strain evidence="3">Wonlab-2016</strain>
    </source>
</reference>
<comment type="caution">
    <text evidence="3">The sequence shown here is derived from an EMBL/GenBank/DDBJ whole genome shotgun (WGS) entry which is preliminary data.</text>
</comment>
<feature type="compositionally biased region" description="Polar residues" evidence="1">
    <location>
        <begin position="111"/>
        <end position="136"/>
    </location>
</feature>
<accession>A0ABD0LCP1</accession>
<feature type="compositionally biased region" description="Acidic residues" evidence="1">
    <location>
        <begin position="207"/>
        <end position="216"/>
    </location>
</feature>
<keyword evidence="4" id="KW-1185">Reference proteome</keyword>
<feature type="non-terminal residue" evidence="3">
    <location>
        <position position="1"/>
    </location>
</feature>
<proteinExistence type="predicted"/>
<dbReference type="AlphaFoldDB" id="A0ABD0LCP1"/>
<feature type="region of interest" description="Disordered" evidence="1">
    <location>
        <begin position="275"/>
        <end position="323"/>
    </location>
</feature>
<feature type="compositionally biased region" description="Polar residues" evidence="1">
    <location>
        <begin position="291"/>
        <end position="312"/>
    </location>
</feature>
<dbReference type="Proteomes" id="UP001519460">
    <property type="component" value="Unassembled WGS sequence"/>
</dbReference>
<feature type="region of interest" description="Disordered" evidence="1">
    <location>
        <begin position="17"/>
        <end position="38"/>
    </location>
</feature>
<evidence type="ECO:0000313" key="4">
    <source>
        <dbReference type="Proteomes" id="UP001519460"/>
    </source>
</evidence>
<feature type="compositionally biased region" description="Polar residues" evidence="1">
    <location>
        <begin position="29"/>
        <end position="38"/>
    </location>
</feature>
<feature type="transmembrane region" description="Helical" evidence="2">
    <location>
        <begin position="227"/>
        <end position="247"/>
    </location>
</feature>